<name>A0A8H3F2C1_9LECA</name>
<protein>
    <submittedName>
        <fullName evidence="1">Uncharacterized protein</fullName>
    </submittedName>
</protein>
<keyword evidence="2" id="KW-1185">Reference proteome</keyword>
<gene>
    <name evidence="1" type="ORF">HETSPECPRED_003010</name>
</gene>
<accession>A0A8H3F2C1</accession>
<comment type="caution">
    <text evidence="1">The sequence shown here is derived from an EMBL/GenBank/DDBJ whole genome shotgun (WGS) entry which is preliminary data.</text>
</comment>
<organism evidence="1 2">
    <name type="scientific">Heterodermia speciosa</name>
    <dbReference type="NCBI Taxonomy" id="116794"/>
    <lineage>
        <taxon>Eukaryota</taxon>
        <taxon>Fungi</taxon>
        <taxon>Dikarya</taxon>
        <taxon>Ascomycota</taxon>
        <taxon>Pezizomycotina</taxon>
        <taxon>Lecanoromycetes</taxon>
        <taxon>OSLEUM clade</taxon>
        <taxon>Lecanoromycetidae</taxon>
        <taxon>Caliciales</taxon>
        <taxon>Physciaceae</taxon>
        <taxon>Heterodermia</taxon>
    </lineage>
</organism>
<reference evidence="1" key="1">
    <citation type="submission" date="2021-03" db="EMBL/GenBank/DDBJ databases">
        <authorList>
            <person name="Tagirdzhanova G."/>
        </authorList>
    </citation>
    <scope>NUCLEOTIDE SEQUENCE</scope>
</reference>
<dbReference type="OrthoDB" id="4755094at2759"/>
<dbReference type="AlphaFoldDB" id="A0A8H3F2C1"/>
<evidence type="ECO:0000313" key="2">
    <source>
        <dbReference type="Proteomes" id="UP000664521"/>
    </source>
</evidence>
<dbReference type="EMBL" id="CAJPDS010000018">
    <property type="protein sequence ID" value="CAF9916789.1"/>
    <property type="molecule type" value="Genomic_DNA"/>
</dbReference>
<evidence type="ECO:0000313" key="1">
    <source>
        <dbReference type="EMBL" id="CAF9916789.1"/>
    </source>
</evidence>
<dbReference type="Proteomes" id="UP000664521">
    <property type="component" value="Unassembled WGS sequence"/>
</dbReference>
<sequence>MGAARHEGSIELQHRYASLLESYNQIVKEHHQLVASQAQDAKKLSALHEAKSVLEDRNAGLDKELQACKDDLFRVQPMSQVPDSAIVQRFESLNDKICDWIETRISRFMDDWQAKHHGDQPKLFDHDGNTKMKHFLAYYPDTGGEYIIRSIIHYYFQKYILGDGILLFGLSESLGDLLKWIEQSMSRLQPQREAATIRAWRSETLISIVESHEFPAHIKSEGCNLATQIYDQLCRFLPIIRRDSVSLETFYDKVVKPAVDLAVTIQTSTTSYQFEPRMSISSMFKRHSIPKTHLGRYRMIDAATGKTLKPDSPVTPNADGDIGERIMVLAPGLYRHDRDKVVPLSQEIILVELFKPMGRRRAETEEPKG</sequence>
<proteinExistence type="predicted"/>